<proteinExistence type="predicted"/>
<gene>
    <name evidence="2" type="ORF">B0T15DRAFT_509774</name>
</gene>
<evidence type="ECO:0000259" key="1">
    <source>
        <dbReference type="Pfam" id="PF01636"/>
    </source>
</evidence>
<reference evidence="2" key="2">
    <citation type="submission" date="2023-06" db="EMBL/GenBank/DDBJ databases">
        <authorList>
            <consortium name="Lawrence Berkeley National Laboratory"/>
            <person name="Mondo S.J."/>
            <person name="Hensen N."/>
            <person name="Bonometti L."/>
            <person name="Westerberg I."/>
            <person name="Brannstrom I.O."/>
            <person name="Guillou S."/>
            <person name="Cros-Aarteil S."/>
            <person name="Calhoun S."/>
            <person name="Haridas S."/>
            <person name="Kuo A."/>
            <person name="Pangilinan J."/>
            <person name="Riley R."/>
            <person name="Labutti K."/>
            <person name="Andreopoulos B."/>
            <person name="Lipzen A."/>
            <person name="Chen C."/>
            <person name="Yanf M."/>
            <person name="Daum C."/>
            <person name="Ng V."/>
            <person name="Clum A."/>
            <person name="Steindorff A."/>
            <person name="Ohm R."/>
            <person name="Martin F."/>
            <person name="Silar P."/>
            <person name="Natvig D."/>
            <person name="Lalanne C."/>
            <person name="Gautier V."/>
            <person name="Ament-Velasquez S.L."/>
            <person name="Kruys A."/>
            <person name="Hutchinson M.I."/>
            <person name="Powell A.J."/>
            <person name="Barry K."/>
            <person name="Miller A.N."/>
            <person name="Grigoriev I.V."/>
            <person name="Debuchy R."/>
            <person name="Gladieux P."/>
            <person name="Thoren M.H."/>
            <person name="Johannesson H."/>
        </authorList>
    </citation>
    <scope>NUCLEOTIDE SEQUENCE</scope>
    <source>
        <strain evidence="2">CBS 333.67</strain>
    </source>
</reference>
<evidence type="ECO:0000313" key="2">
    <source>
        <dbReference type="EMBL" id="KAK3306387.1"/>
    </source>
</evidence>
<dbReference type="SUPFAM" id="SSF56112">
    <property type="entry name" value="Protein kinase-like (PK-like)"/>
    <property type="match status" value="1"/>
</dbReference>
<dbReference type="EMBL" id="JAUDZG010000003">
    <property type="protein sequence ID" value="KAK3306387.1"/>
    <property type="molecule type" value="Genomic_DNA"/>
</dbReference>
<dbReference type="Pfam" id="PF01636">
    <property type="entry name" value="APH"/>
    <property type="match status" value="1"/>
</dbReference>
<comment type="caution">
    <text evidence="2">The sequence shown here is derived from an EMBL/GenBank/DDBJ whole genome shotgun (WGS) entry which is preliminary data.</text>
</comment>
<evidence type="ECO:0000313" key="3">
    <source>
        <dbReference type="Proteomes" id="UP001273166"/>
    </source>
</evidence>
<dbReference type="Gene3D" id="3.90.1200.10">
    <property type="match status" value="1"/>
</dbReference>
<organism evidence="2 3">
    <name type="scientific">Chaetomium strumarium</name>
    <dbReference type="NCBI Taxonomy" id="1170767"/>
    <lineage>
        <taxon>Eukaryota</taxon>
        <taxon>Fungi</taxon>
        <taxon>Dikarya</taxon>
        <taxon>Ascomycota</taxon>
        <taxon>Pezizomycotina</taxon>
        <taxon>Sordariomycetes</taxon>
        <taxon>Sordariomycetidae</taxon>
        <taxon>Sordariales</taxon>
        <taxon>Chaetomiaceae</taxon>
        <taxon>Chaetomium</taxon>
    </lineage>
</organism>
<dbReference type="GeneID" id="87886639"/>
<name>A0AAJ0GUM9_9PEZI</name>
<feature type="domain" description="Aminoglycoside phosphotransferase" evidence="1">
    <location>
        <begin position="165"/>
        <end position="221"/>
    </location>
</feature>
<protein>
    <recommendedName>
        <fullName evidence="1">Aminoglycoside phosphotransferase domain-containing protein</fullName>
    </recommendedName>
</protein>
<dbReference type="InterPro" id="IPR011009">
    <property type="entry name" value="Kinase-like_dom_sf"/>
</dbReference>
<dbReference type="InterPro" id="IPR002575">
    <property type="entry name" value="Aminoglycoside_PTrfase"/>
</dbReference>
<sequence>MPSCVPLPLLEPCFLVEFPDVAVSHSPSDSQNGVPSKIMDDTDDDWKRQKREIIDKFFYEKVPENLSSGLSSTSACNEVSCIQFAKTISGTDDIAAVDNQGSHSFTVSSPRLGIVVQFRLKPLRLDTIRRANEIYGNLPKPYAESSWTKSAKATVRRLMNNTSLRDTAPELYNVIGSHYPQLHLLDTLPAVLTHHDFASVNILVDDSGHLTGVIDFDEAAVEAFGMCVWGLYECFFGSMDDGKWSFYDVPADDDSGRTIREVLEQTFWESLWTHASPNLYREEAESAVKISLSIEYGER</sequence>
<keyword evidence="3" id="KW-1185">Reference proteome</keyword>
<accession>A0AAJ0GUM9</accession>
<dbReference type="RefSeq" id="XP_062722167.1">
    <property type="nucleotide sequence ID" value="XM_062867810.1"/>
</dbReference>
<dbReference type="AlphaFoldDB" id="A0AAJ0GUM9"/>
<dbReference type="Proteomes" id="UP001273166">
    <property type="component" value="Unassembled WGS sequence"/>
</dbReference>
<reference evidence="2" key="1">
    <citation type="journal article" date="2023" name="Mol. Phylogenet. Evol.">
        <title>Genome-scale phylogeny and comparative genomics of the fungal order Sordariales.</title>
        <authorList>
            <person name="Hensen N."/>
            <person name="Bonometti L."/>
            <person name="Westerberg I."/>
            <person name="Brannstrom I.O."/>
            <person name="Guillou S."/>
            <person name="Cros-Aarteil S."/>
            <person name="Calhoun S."/>
            <person name="Haridas S."/>
            <person name="Kuo A."/>
            <person name="Mondo S."/>
            <person name="Pangilinan J."/>
            <person name="Riley R."/>
            <person name="LaButti K."/>
            <person name="Andreopoulos B."/>
            <person name="Lipzen A."/>
            <person name="Chen C."/>
            <person name="Yan M."/>
            <person name="Daum C."/>
            <person name="Ng V."/>
            <person name="Clum A."/>
            <person name="Steindorff A."/>
            <person name="Ohm R.A."/>
            <person name="Martin F."/>
            <person name="Silar P."/>
            <person name="Natvig D.O."/>
            <person name="Lalanne C."/>
            <person name="Gautier V."/>
            <person name="Ament-Velasquez S.L."/>
            <person name="Kruys A."/>
            <person name="Hutchinson M.I."/>
            <person name="Powell A.J."/>
            <person name="Barry K."/>
            <person name="Miller A.N."/>
            <person name="Grigoriev I.V."/>
            <person name="Debuchy R."/>
            <person name="Gladieux P."/>
            <person name="Hiltunen Thoren M."/>
            <person name="Johannesson H."/>
        </authorList>
    </citation>
    <scope>NUCLEOTIDE SEQUENCE</scope>
    <source>
        <strain evidence="2">CBS 333.67</strain>
    </source>
</reference>